<protein>
    <submittedName>
        <fullName evidence="1">Uncharacterized protein</fullName>
    </submittedName>
</protein>
<dbReference type="EMBL" id="BAABME010023126">
    <property type="protein sequence ID" value="GAA0167367.1"/>
    <property type="molecule type" value="Genomic_DNA"/>
</dbReference>
<evidence type="ECO:0000313" key="2">
    <source>
        <dbReference type="Proteomes" id="UP001454036"/>
    </source>
</evidence>
<keyword evidence="2" id="KW-1185">Reference proteome</keyword>
<accession>A0AAV3QZ46</accession>
<organism evidence="1 2">
    <name type="scientific">Lithospermum erythrorhizon</name>
    <name type="common">Purple gromwell</name>
    <name type="synonym">Lithospermum officinale var. erythrorhizon</name>
    <dbReference type="NCBI Taxonomy" id="34254"/>
    <lineage>
        <taxon>Eukaryota</taxon>
        <taxon>Viridiplantae</taxon>
        <taxon>Streptophyta</taxon>
        <taxon>Embryophyta</taxon>
        <taxon>Tracheophyta</taxon>
        <taxon>Spermatophyta</taxon>
        <taxon>Magnoliopsida</taxon>
        <taxon>eudicotyledons</taxon>
        <taxon>Gunneridae</taxon>
        <taxon>Pentapetalae</taxon>
        <taxon>asterids</taxon>
        <taxon>lamiids</taxon>
        <taxon>Boraginales</taxon>
        <taxon>Boraginaceae</taxon>
        <taxon>Boraginoideae</taxon>
        <taxon>Lithospermeae</taxon>
        <taxon>Lithospermum</taxon>
    </lineage>
</organism>
<dbReference type="AlphaFoldDB" id="A0AAV3QZ46"/>
<reference evidence="1 2" key="1">
    <citation type="submission" date="2024-01" db="EMBL/GenBank/DDBJ databases">
        <title>The complete chloroplast genome sequence of Lithospermum erythrorhizon: insights into the phylogenetic relationship among Boraginaceae species and the maternal lineages of purple gromwells.</title>
        <authorList>
            <person name="Okada T."/>
            <person name="Watanabe K."/>
        </authorList>
    </citation>
    <scope>NUCLEOTIDE SEQUENCE [LARGE SCALE GENOMIC DNA]</scope>
</reference>
<dbReference type="Proteomes" id="UP001454036">
    <property type="component" value="Unassembled WGS sequence"/>
</dbReference>
<proteinExistence type="predicted"/>
<name>A0AAV3QZ46_LITER</name>
<sequence>MIILLLTRHSVVVNVDMLKRRWAPLLDNIVLEGKTLRELADMADEVLAHLADGQAFNFSFLPALHRGMECYFEKVRSALQVVSETGYRRNFLLPVLEEVLHEAETRIMDARDHLVEIVLQLARDEASFGALRSASAPASDIKAARRLIA</sequence>
<gene>
    <name evidence="1" type="ORF">LIER_40365</name>
</gene>
<evidence type="ECO:0000313" key="1">
    <source>
        <dbReference type="EMBL" id="GAA0167367.1"/>
    </source>
</evidence>
<comment type="caution">
    <text evidence="1">The sequence shown here is derived from an EMBL/GenBank/DDBJ whole genome shotgun (WGS) entry which is preliminary data.</text>
</comment>